<dbReference type="InterPro" id="IPR019861">
    <property type="entry name" value="PorP/SprF_Bacteroidetes"/>
</dbReference>
<feature type="chain" id="PRO_5040818483" evidence="2">
    <location>
        <begin position="22"/>
        <end position="647"/>
    </location>
</feature>
<feature type="region of interest" description="Disordered" evidence="1">
    <location>
        <begin position="446"/>
        <end position="647"/>
    </location>
</feature>
<evidence type="ECO:0000313" key="4">
    <source>
        <dbReference type="Proteomes" id="UP001155182"/>
    </source>
</evidence>
<name>A0A9X2JFS5_9SPHI</name>
<gene>
    <name evidence="3" type="ORF">NF867_12790</name>
</gene>
<feature type="signal peptide" evidence="2">
    <location>
        <begin position="1"/>
        <end position="21"/>
    </location>
</feature>
<evidence type="ECO:0000256" key="1">
    <source>
        <dbReference type="SAM" id="MobiDB-lite"/>
    </source>
</evidence>
<sequence length="647" mass="73254">MIKKLQLLISLCLLFVLPVKAQQDAQFSQYMFNGLYINPAYAGYKQNLNINTFYRTQWTGFQGAPRTMTLSLDAPMYDNMMGLGFQVASDKIGSTDELSAYGIYSYRLQLDDEESRLAFGLGVGFYRFAFNGSNSVVDDPSDDLFSGNNSSTIRPELKFGLFFNSARFYAGLSANNLLSPYIKYEPDASTLAPKKSTQVYLTAGAAVPLSDNVVMKPSFLLKQDIKGYSTLDINTFFLLYDKVWVGGAFRNSFKFINKLPNQPVYNTNAAILMTELFLGEKFRLGYAYDMSLSAVKDLNASSHELSLSYSLDVQELFPPRSPSAGNVRGVTERADKAEREAKQKEKPKEPVKEQPKVPAPEKPKPEPKKEEPKPVDNSLREKAENEAKAKAAAEEKKKREDEAKQAEALKAAEVQKAKDEAKAKAQADAEAKKKLEAEAKEAQRLKEMEAVKASDEAKAKIKADAEAQKKRDAEAKEAERMKEMDAIKASEDAKAKLKAEADEAKQRELEAKKAADQKAADAEREKEEAKTRARNEAEEAKKREKEAQDKAKEEERAIADQKKREAEEKREAERKAADAEKERKLAEKREREQEKEKERLEKEKEEQMKANETPFEREERRKAEKEEEKRIKKLKRMKGAMASPRYF</sequence>
<organism evidence="3 4">
    <name type="scientific">Solitalea agri</name>
    <dbReference type="NCBI Taxonomy" id="2953739"/>
    <lineage>
        <taxon>Bacteria</taxon>
        <taxon>Pseudomonadati</taxon>
        <taxon>Bacteroidota</taxon>
        <taxon>Sphingobacteriia</taxon>
        <taxon>Sphingobacteriales</taxon>
        <taxon>Sphingobacteriaceae</taxon>
        <taxon>Solitalea</taxon>
    </lineage>
</organism>
<dbReference type="EMBL" id="JAMWYS010000042">
    <property type="protein sequence ID" value="MCO4293741.1"/>
    <property type="molecule type" value="Genomic_DNA"/>
</dbReference>
<feature type="region of interest" description="Disordered" evidence="1">
    <location>
        <begin position="318"/>
        <end position="434"/>
    </location>
</feature>
<dbReference type="Pfam" id="PF11751">
    <property type="entry name" value="PorP_SprF"/>
    <property type="match status" value="1"/>
</dbReference>
<feature type="compositionally biased region" description="Basic and acidic residues" evidence="1">
    <location>
        <begin position="413"/>
        <end position="434"/>
    </location>
</feature>
<evidence type="ECO:0000256" key="2">
    <source>
        <dbReference type="SAM" id="SignalP"/>
    </source>
</evidence>
<keyword evidence="4" id="KW-1185">Reference proteome</keyword>
<proteinExistence type="predicted"/>
<dbReference type="AlphaFoldDB" id="A0A9X2JFS5"/>
<accession>A0A9X2JFS5</accession>
<evidence type="ECO:0000313" key="3">
    <source>
        <dbReference type="EMBL" id="MCO4293741.1"/>
    </source>
</evidence>
<dbReference type="NCBIfam" id="TIGR03519">
    <property type="entry name" value="T9SS_PorP_fam"/>
    <property type="match status" value="1"/>
</dbReference>
<dbReference type="Proteomes" id="UP001155182">
    <property type="component" value="Unassembled WGS sequence"/>
</dbReference>
<reference evidence="3" key="1">
    <citation type="submission" date="2022-06" db="EMBL/GenBank/DDBJ databases">
        <title>Solitalea sp. MAHUQ-68 isolated from rhizospheric soil.</title>
        <authorList>
            <person name="Huq M.A."/>
        </authorList>
    </citation>
    <scope>NUCLEOTIDE SEQUENCE</scope>
    <source>
        <strain evidence="3">MAHUQ-68</strain>
    </source>
</reference>
<keyword evidence="2" id="KW-0732">Signal</keyword>
<feature type="compositionally biased region" description="Basic and acidic residues" evidence="1">
    <location>
        <begin position="446"/>
        <end position="630"/>
    </location>
</feature>
<feature type="compositionally biased region" description="Basic and acidic residues" evidence="1">
    <location>
        <begin position="330"/>
        <end position="407"/>
    </location>
</feature>
<protein>
    <submittedName>
        <fullName evidence="3">PorP/SprF family type IX secretion system membrane protein</fullName>
    </submittedName>
</protein>
<comment type="caution">
    <text evidence="3">The sequence shown here is derived from an EMBL/GenBank/DDBJ whole genome shotgun (WGS) entry which is preliminary data.</text>
</comment>
<dbReference type="RefSeq" id="WP_252588394.1">
    <property type="nucleotide sequence ID" value="NZ_JAMWYS010000042.1"/>
</dbReference>